<evidence type="ECO:0000313" key="1">
    <source>
        <dbReference type="EMBL" id="CDZ76782.1"/>
    </source>
</evidence>
<dbReference type="AlphaFoldDB" id="A0A078KUV6"/>
<keyword evidence="2" id="KW-1185">Reference proteome</keyword>
<reference evidence="1 2" key="1">
    <citation type="submission" date="2014-06" db="EMBL/GenBank/DDBJ databases">
        <authorList>
            <person name="Urmite Genomes Urmite Genomes"/>
        </authorList>
    </citation>
    <scope>NUCLEOTIDE SEQUENCE [LARGE SCALE GENOMIC DNA]</scope>
</reference>
<dbReference type="EMBL" id="CCSB01000001">
    <property type="protein sequence ID" value="CDZ76782.1"/>
    <property type="molecule type" value="Genomic_DNA"/>
</dbReference>
<proteinExistence type="predicted"/>
<protein>
    <submittedName>
        <fullName evidence="1">Uncharacterized protein</fullName>
    </submittedName>
</protein>
<accession>A0A078KUV6</accession>
<organism evidence="1 2">
    <name type="scientific">Legionella massiliensis</name>
    <dbReference type="NCBI Taxonomy" id="1034943"/>
    <lineage>
        <taxon>Bacteria</taxon>
        <taxon>Pseudomonadati</taxon>
        <taxon>Pseudomonadota</taxon>
        <taxon>Gammaproteobacteria</taxon>
        <taxon>Legionellales</taxon>
        <taxon>Legionellaceae</taxon>
        <taxon>Legionella</taxon>
    </lineage>
</organism>
<evidence type="ECO:0000313" key="2">
    <source>
        <dbReference type="Proteomes" id="UP000044071"/>
    </source>
</evidence>
<name>A0A078KUV6_9GAMM</name>
<dbReference type="Proteomes" id="UP000044071">
    <property type="component" value="Unassembled WGS sequence"/>
</dbReference>
<sequence>MHRHSERSERSPINAVCIQEISRCAPKEVSHIERRETSPECGRVLIPEIPHYVRDDGI</sequence>
<gene>
    <name evidence="1" type="ORF">BN59_01057</name>
</gene>